<reference evidence="3 4" key="1">
    <citation type="submission" date="2014-06" db="EMBL/GenBank/DDBJ databases">
        <authorList>
            <person name="Swart Estienne"/>
        </authorList>
    </citation>
    <scope>NUCLEOTIDE SEQUENCE [LARGE SCALE GENOMIC DNA]</scope>
    <source>
        <strain evidence="3 4">130c</strain>
    </source>
</reference>
<protein>
    <submittedName>
        <fullName evidence="3">Uncharacterized protein</fullName>
    </submittedName>
</protein>
<dbReference type="OrthoDB" id="10654354at2759"/>
<feature type="coiled-coil region" evidence="1">
    <location>
        <begin position="220"/>
        <end position="254"/>
    </location>
</feature>
<dbReference type="InParanoid" id="A0A078B6B4"/>
<dbReference type="Proteomes" id="UP000039865">
    <property type="component" value="Unassembled WGS sequence"/>
</dbReference>
<evidence type="ECO:0000313" key="3">
    <source>
        <dbReference type="EMBL" id="CDW89093.1"/>
    </source>
</evidence>
<evidence type="ECO:0000256" key="2">
    <source>
        <dbReference type="SAM" id="MobiDB-lite"/>
    </source>
</evidence>
<keyword evidence="4" id="KW-1185">Reference proteome</keyword>
<sequence length="909" mass="104270">MLQSIQSTQYPQLTQRKYGTLMEQKTAGNATEFSESKTVILPQVDKTSVDINVQSISQLKMNEKSTKDYRNYNVPPTNSINGMQSITPFNLTLTKREHMNQTVSLSAKMNRGEAIQKIRGVSHHRSEQSSIDLYRLKNHSTIGEHILEQANAQKDQNQNQLNSANTTMSLMNQNSNIGFINQYDKALKSFGKTSKKNYADFIQSTEALMNNSTNASVDNYRLKQKQNDQYSQQIKQLEQKIKQRRNQILILQKENQEKIRTVHHQLQLRDSLQQKVISKTSSNAFVNSMQEDNETDFNNSKFIQTMTQNQQSTKDETRVHSMYTNIMQTDMEREKGLMSSCIENAKINQQKINDELLAVREENRNLKTNLKRVKEMMDNGNHRNNDSNLKNHGGDNATVISGGDNFSQYTSTMDLKHKKQPKSNNQSTSQKNLSIAKQQNQFVDIIKFEKFTMCVPNLFKIDKAFDFMMTFLDELKNIFECQKATLFVISKNLYLQLIESASKDKQKYVHSVEYWDSQNIEKTQLIAISRTEKELCDSMLFPSVQLITRETIRKGDQMGICVRYHKKDGDLSCIIQLEYGSEKAAGDAKTQRQQKQTKAKGLQFSVSDENTLRIISTFIQLKLEKHILNKEAKRKYQDRLEAVNMANRICKLKTYKALMKGMHRELTSFLSCKECAIMFYDQEKKKLFTISMDQNDEDGELQVVKRDAKGNEELKNDIKDLSLTEKQLIWYPSTMGQTGYVFKKNTYLVQNDARKRFISVQQPGSQDNGQPLPPINVEFMSDLDNSIGVRVLTNYMIGALQGGDVIKPNGLVQMFNFKGVINKVQIRRYEAMSGFLGGCLANIADISRSITTMIGIQLVMDDTSSSLVIAENRVEQSLADMRNIYVPIDAAKKMCEYLESFHNNLSVSK</sequence>
<evidence type="ECO:0000313" key="4">
    <source>
        <dbReference type="Proteomes" id="UP000039865"/>
    </source>
</evidence>
<name>A0A078B6B4_STYLE</name>
<feature type="coiled-coil region" evidence="1">
    <location>
        <begin position="342"/>
        <end position="383"/>
    </location>
</feature>
<dbReference type="AlphaFoldDB" id="A0A078B6B4"/>
<feature type="region of interest" description="Disordered" evidence="2">
    <location>
        <begin position="414"/>
        <end position="433"/>
    </location>
</feature>
<organism evidence="3 4">
    <name type="scientific">Stylonychia lemnae</name>
    <name type="common">Ciliate</name>
    <dbReference type="NCBI Taxonomy" id="5949"/>
    <lineage>
        <taxon>Eukaryota</taxon>
        <taxon>Sar</taxon>
        <taxon>Alveolata</taxon>
        <taxon>Ciliophora</taxon>
        <taxon>Intramacronucleata</taxon>
        <taxon>Spirotrichea</taxon>
        <taxon>Stichotrichia</taxon>
        <taxon>Sporadotrichida</taxon>
        <taxon>Oxytrichidae</taxon>
        <taxon>Stylonychinae</taxon>
        <taxon>Stylonychia</taxon>
    </lineage>
</organism>
<dbReference type="EMBL" id="CCKQ01017223">
    <property type="protein sequence ID" value="CDW89093.1"/>
    <property type="molecule type" value="Genomic_DNA"/>
</dbReference>
<keyword evidence="1" id="KW-0175">Coiled coil</keyword>
<accession>A0A078B6B4</accession>
<evidence type="ECO:0000256" key="1">
    <source>
        <dbReference type="SAM" id="Coils"/>
    </source>
</evidence>
<gene>
    <name evidence="3" type="primary">Contig12626.g13471</name>
    <name evidence="3" type="ORF">STYLEM_18222</name>
</gene>
<feature type="compositionally biased region" description="Polar residues" evidence="2">
    <location>
        <begin position="422"/>
        <end position="433"/>
    </location>
</feature>
<proteinExistence type="predicted"/>